<keyword evidence="6" id="KW-0508">mRNA splicing</keyword>
<dbReference type="Pfam" id="PF23231">
    <property type="entry name" value="HAT_Syf1_CNRKL1_C"/>
    <property type="match status" value="2"/>
</dbReference>
<dbReference type="SMART" id="SM00386">
    <property type="entry name" value="HAT"/>
    <property type="match status" value="14"/>
</dbReference>
<dbReference type="PANTHER" id="PTHR11246:SF3">
    <property type="entry name" value="CROOKED NECK-LIKE PROTEIN 1"/>
    <property type="match status" value="1"/>
</dbReference>
<dbReference type="GO" id="GO:0071011">
    <property type="term" value="C:precatalytic spliceosome"/>
    <property type="evidence" value="ECO:0007669"/>
    <property type="project" value="TreeGrafter"/>
</dbReference>
<protein>
    <submittedName>
        <fullName evidence="12">Crooked neck</fullName>
    </submittedName>
</protein>
<accession>A0A061QMH5</accession>
<dbReference type="InterPro" id="IPR045075">
    <property type="entry name" value="Syf1-like"/>
</dbReference>
<evidence type="ECO:0000256" key="2">
    <source>
        <dbReference type="ARBA" id="ARBA00008644"/>
    </source>
</evidence>
<evidence type="ECO:0000256" key="4">
    <source>
        <dbReference type="ARBA" id="ARBA00022728"/>
    </source>
</evidence>
<dbReference type="GO" id="GO:0000974">
    <property type="term" value="C:Prp19 complex"/>
    <property type="evidence" value="ECO:0007669"/>
    <property type="project" value="TreeGrafter"/>
</dbReference>
<comment type="similarity">
    <text evidence="2">Belongs to the crooked-neck family.</text>
</comment>
<evidence type="ECO:0000256" key="7">
    <source>
        <dbReference type="ARBA" id="ARBA00023242"/>
    </source>
</evidence>
<name>A0A061QMH5_9CHLO</name>
<dbReference type="AlphaFoldDB" id="A0A061QMH5"/>
<dbReference type="InterPro" id="IPR003107">
    <property type="entry name" value="HAT"/>
</dbReference>
<keyword evidence="7" id="KW-0539">Nucleus</keyword>
<dbReference type="PANTHER" id="PTHR11246">
    <property type="entry name" value="PRE-MRNA SPLICING FACTOR"/>
    <property type="match status" value="1"/>
</dbReference>
<organism evidence="12">
    <name type="scientific">Tetraselmis sp. GSL018</name>
    <dbReference type="NCBI Taxonomy" id="582737"/>
    <lineage>
        <taxon>Eukaryota</taxon>
        <taxon>Viridiplantae</taxon>
        <taxon>Chlorophyta</taxon>
        <taxon>core chlorophytes</taxon>
        <taxon>Chlorodendrophyceae</taxon>
        <taxon>Chlorodendrales</taxon>
        <taxon>Chlorodendraceae</taxon>
        <taxon>Tetraselmis</taxon>
    </lineage>
</organism>
<dbReference type="SUPFAM" id="SSF48452">
    <property type="entry name" value="TPR-like"/>
    <property type="match status" value="3"/>
</dbReference>
<feature type="domain" description="Pre-mRNA-splicing factor Syf1-like N-terminal HAT-repeats" evidence="11">
    <location>
        <begin position="75"/>
        <end position="219"/>
    </location>
</feature>
<feature type="domain" description="Pre-mRNA-splicing factor Syf1/CRNKL1-like C-terminal HAT-repeats" evidence="10">
    <location>
        <begin position="237"/>
        <end position="321"/>
    </location>
</feature>
<dbReference type="GO" id="GO:0071007">
    <property type="term" value="C:U2-type catalytic step 2 spliceosome"/>
    <property type="evidence" value="ECO:0007669"/>
    <property type="project" value="TreeGrafter"/>
</dbReference>
<dbReference type="InterPro" id="IPR011990">
    <property type="entry name" value="TPR-like_helical_dom_sf"/>
</dbReference>
<dbReference type="FunFam" id="1.25.40.10:FF:000306">
    <property type="entry name" value="Cell cycle control protein cwf4"/>
    <property type="match status" value="1"/>
</dbReference>
<feature type="domain" description="Pre-mRNA-splicing factor Syf1-like N-terminal HAT-repeats" evidence="11">
    <location>
        <begin position="323"/>
        <end position="480"/>
    </location>
</feature>
<sequence>MSDQYAGTTAKDHEIRLPRPTKVKNRTPADRQITAEQIIREAKAIQLEEDFKAPRQKITDEAELQEYRLNKRKEFEDLVRRVGRWSLNIWVKYAQWEETQKDFRRARSVWERALDINHRHVPFWLKYAEMEMRHRFVNHARNVWDRAVTLLPRIDQLWYKYIHMEEMLGNIAGARQIFERWLQWEPDHNGWTAYIKMELRYSEVERARQIFERYVVCHPTVKAWVKYAKFEMKNGEIASARSCYERAVEELADERGKEELYLKFAEFEEKCKEVERARAIYRFALDNIPKSQVEEVFKKYTMFEKQHGDREGIEDVIVSKKRFQYEEDVQKEPLNYDVWFDYVRLEESAGDHERVREVYERAISNIPPGQEKRFWQRYIYLWINYALYEELEAEDEQRTREVYRACLKLIPHKAFTFSKIWILAAQFEIRCKRLDAARKILGMAIGMCPKEKLFRTYIDIELQLGNIDRCRTLYAKYLEWNSASCSAWSKFAELETSLGESERARSIYELAISQQSLDMPEVIWKAYIDFEIAEGNRENARALYERLLDRTKHVKVWMSFAKFEATTLGELAEGDAETGEGARAREEDTAAAAEEREAAARSVYERAYRCLRDEQPEAKEEAVLLLEAWRRFEQEAAARGGEASSSAVEAVERRLPRRIKRKRPILTDDGLEAGMEEYYDYIFPDEANHAPNLKILEAAYRWKKQKTGDES</sequence>
<comment type="subcellular location">
    <subcellularLocation>
        <location evidence="1">Nucleus</location>
    </subcellularLocation>
</comment>
<evidence type="ECO:0000256" key="9">
    <source>
        <dbReference type="SAM" id="MobiDB-lite"/>
    </source>
</evidence>
<evidence type="ECO:0000256" key="5">
    <source>
        <dbReference type="ARBA" id="ARBA00022737"/>
    </source>
</evidence>
<dbReference type="InterPro" id="IPR055433">
    <property type="entry name" value="HAT_Syf1-like_N"/>
</dbReference>
<evidence type="ECO:0000259" key="10">
    <source>
        <dbReference type="Pfam" id="PF23231"/>
    </source>
</evidence>
<evidence type="ECO:0000256" key="6">
    <source>
        <dbReference type="ARBA" id="ARBA00023187"/>
    </source>
</evidence>
<dbReference type="Pfam" id="PF23233">
    <property type="entry name" value="HAT_Syf1_CNRKL1_N"/>
    <property type="match status" value="2"/>
</dbReference>
<dbReference type="EMBL" id="GBEZ01020364">
    <property type="protein sequence ID" value="JAC66303.1"/>
    <property type="molecule type" value="Transcribed_RNA"/>
</dbReference>
<feature type="region of interest" description="Disordered" evidence="9">
    <location>
        <begin position="1"/>
        <end position="29"/>
    </location>
</feature>
<evidence type="ECO:0000256" key="3">
    <source>
        <dbReference type="ARBA" id="ARBA00022664"/>
    </source>
</evidence>
<keyword evidence="3" id="KW-0507">mRNA processing</keyword>
<dbReference type="EMBL" id="GBEZ01024107">
    <property type="protein sequence ID" value="JAC62844.1"/>
    <property type="molecule type" value="Transcribed_RNA"/>
</dbReference>
<keyword evidence="4" id="KW-0747">Spliceosome</keyword>
<evidence type="ECO:0000313" key="12">
    <source>
        <dbReference type="EMBL" id="JAC59610.1"/>
    </source>
</evidence>
<comment type="function">
    <text evidence="8">Involved in pre-mRNA splicing and cell cycle progression. Required for the spliceosome assembly and initiation of the DNA replication.</text>
</comment>
<dbReference type="EMBL" id="GBEZ01027734">
    <property type="protein sequence ID" value="JAC59610.1"/>
    <property type="molecule type" value="Transcribed_RNA"/>
</dbReference>
<dbReference type="Gene3D" id="1.25.40.10">
    <property type="entry name" value="Tetratricopeptide repeat domain"/>
    <property type="match status" value="3"/>
</dbReference>
<evidence type="ECO:0000313" key="14">
    <source>
        <dbReference type="EMBL" id="JAC66303.1"/>
    </source>
</evidence>
<dbReference type="InterPro" id="IPR055430">
    <property type="entry name" value="HAT_Syf1_CNRKL1_C"/>
</dbReference>
<evidence type="ECO:0000256" key="8">
    <source>
        <dbReference type="ARBA" id="ARBA00037040"/>
    </source>
</evidence>
<dbReference type="GO" id="GO:0000245">
    <property type="term" value="P:spliceosomal complex assembly"/>
    <property type="evidence" value="ECO:0007669"/>
    <property type="project" value="TreeGrafter"/>
</dbReference>
<gene>
    <name evidence="12" type="primary">CRNKL1</name>
    <name evidence="14" type="ORF">TSPGSL018_14007</name>
    <name evidence="13" type="ORF">TSPGSL018_22172</name>
    <name evidence="12" type="ORF">TSPGSL018_31013</name>
</gene>
<reference evidence="12" key="1">
    <citation type="submission" date="2014-05" db="EMBL/GenBank/DDBJ databases">
        <title>The transcriptome of the halophilic microalga Tetraselmis sp. GSL018 isolated from the Great Salt Lake, Utah.</title>
        <authorList>
            <person name="Jinkerson R.E."/>
            <person name="D'Adamo S."/>
            <person name="Posewitz M.C."/>
        </authorList>
    </citation>
    <scope>NUCLEOTIDE SEQUENCE</scope>
    <source>
        <strain evidence="12">GSL018</strain>
    </source>
</reference>
<keyword evidence="5" id="KW-0677">Repeat</keyword>
<evidence type="ECO:0000313" key="13">
    <source>
        <dbReference type="EMBL" id="JAC62844.1"/>
    </source>
</evidence>
<evidence type="ECO:0000259" key="11">
    <source>
        <dbReference type="Pfam" id="PF23233"/>
    </source>
</evidence>
<evidence type="ECO:0000256" key="1">
    <source>
        <dbReference type="ARBA" id="ARBA00004123"/>
    </source>
</evidence>
<dbReference type="FunFam" id="1.25.40.10:FF:000048">
    <property type="entry name" value="Cell cycle control protein"/>
    <property type="match status" value="1"/>
</dbReference>
<feature type="domain" description="Pre-mRNA-splicing factor Syf1/CRNKL1-like C-terminal HAT-repeats" evidence="10">
    <location>
        <begin position="489"/>
        <end position="568"/>
    </location>
</feature>
<dbReference type="GO" id="GO:0071014">
    <property type="term" value="C:post-mRNA release spliceosomal complex"/>
    <property type="evidence" value="ECO:0007669"/>
    <property type="project" value="TreeGrafter"/>
</dbReference>
<dbReference type="FunFam" id="1.25.40.10:FF:000269">
    <property type="entry name" value="Crooked neck pre-mRNA-splicing factor 1"/>
    <property type="match status" value="1"/>
</dbReference>
<proteinExistence type="inferred from homology"/>